<dbReference type="InterPro" id="IPR001466">
    <property type="entry name" value="Beta-lactam-related"/>
</dbReference>
<accession>A0A2B7Z4A9</accession>
<keyword evidence="4" id="KW-1185">Reference proteome</keyword>
<dbReference type="Pfam" id="PF00144">
    <property type="entry name" value="Beta-lactamase"/>
    <property type="match status" value="1"/>
</dbReference>
<keyword evidence="1" id="KW-0378">Hydrolase</keyword>
<feature type="domain" description="Beta-lactamase-related" evidence="2">
    <location>
        <begin position="121"/>
        <end position="269"/>
    </location>
</feature>
<dbReference type="SUPFAM" id="SSF56601">
    <property type="entry name" value="beta-lactamase/transpeptidase-like"/>
    <property type="match status" value="1"/>
</dbReference>
<sequence length="277" mass="30768">MQNPVIHSRGPGFALLVRHEELEKERPVRKIVETFILGLSIVPHLELPGVLRLRRPGCAFQASISYRSLESNILSQSRSTSTAQRSRIKGRVCSSAVLVLLVLDEPFGQCKVTQSLELIQGEFELPGLAVARVKDCAVTKEVAGFQKRGDDTKIQSSDEFHTGSNTKAMTAALIGVFVDQGRLRWDTTLQQIFTRLANRIPRGQRDTTIAMLGAYQKGKYFYGNTNYAILGSIIKNFFDDGSKSREDIFSSHLFEPLKMDCDFGAPPESSETSVDNP</sequence>
<comment type="caution">
    <text evidence="3">The sequence shown here is derived from an EMBL/GenBank/DDBJ whole genome shotgun (WGS) entry which is preliminary data.</text>
</comment>
<dbReference type="Proteomes" id="UP000224634">
    <property type="component" value="Unassembled WGS sequence"/>
</dbReference>
<dbReference type="STRING" id="1447883.A0A2B7Z4A9"/>
<dbReference type="OrthoDB" id="5946976at2759"/>
<protein>
    <recommendedName>
        <fullName evidence="2">Beta-lactamase-related domain-containing protein</fullName>
    </recommendedName>
</protein>
<name>A0A2B7Z4A9_POLH7</name>
<evidence type="ECO:0000256" key="1">
    <source>
        <dbReference type="ARBA" id="ARBA00022801"/>
    </source>
</evidence>
<dbReference type="InterPro" id="IPR012338">
    <property type="entry name" value="Beta-lactam/transpept-like"/>
</dbReference>
<proteinExistence type="predicted"/>
<evidence type="ECO:0000313" key="3">
    <source>
        <dbReference type="EMBL" id="PGH28073.1"/>
    </source>
</evidence>
<dbReference type="InterPro" id="IPR050789">
    <property type="entry name" value="Diverse_Enzym_Activities"/>
</dbReference>
<evidence type="ECO:0000313" key="4">
    <source>
        <dbReference type="Proteomes" id="UP000224634"/>
    </source>
</evidence>
<dbReference type="Gene3D" id="3.40.710.10">
    <property type="entry name" value="DD-peptidase/beta-lactamase superfamily"/>
    <property type="match status" value="1"/>
</dbReference>
<evidence type="ECO:0000259" key="2">
    <source>
        <dbReference type="Pfam" id="PF00144"/>
    </source>
</evidence>
<dbReference type="AlphaFoldDB" id="A0A2B7Z4A9"/>
<dbReference type="GO" id="GO:0016787">
    <property type="term" value="F:hydrolase activity"/>
    <property type="evidence" value="ECO:0007669"/>
    <property type="project" value="UniProtKB-KW"/>
</dbReference>
<dbReference type="EMBL" id="PDNA01000002">
    <property type="protein sequence ID" value="PGH28073.1"/>
    <property type="molecule type" value="Genomic_DNA"/>
</dbReference>
<dbReference type="PANTHER" id="PTHR43283:SF11">
    <property type="entry name" value="BETA-LACTAMASE-RELATED DOMAIN-CONTAINING PROTEIN"/>
    <property type="match status" value="1"/>
</dbReference>
<gene>
    <name evidence="3" type="ORF">AJ80_00329</name>
</gene>
<organism evidence="3 4">
    <name type="scientific">Polytolypa hystricis (strain UAMH7299)</name>
    <dbReference type="NCBI Taxonomy" id="1447883"/>
    <lineage>
        <taxon>Eukaryota</taxon>
        <taxon>Fungi</taxon>
        <taxon>Dikarya</taxon>
        <taxon>Ascomycota</taxon>
        <taxon>Pezizomycotina</taxon>
        <taxon>Eurotiomycetes</taxon>
        <taxon>Eurotiomycetidae</taxon>
        <taxon>Onygenales</taxon>
        <taxon>Onygenales incertae sedis</taxon>
        <taxon>Polytolypa</taxon>
    </lineage>
</organism>
<reference evidence="3 4" key="1">
    <citation type="submission" date="2017-10" db="EMBL/GenBank/DDBJ databases">
        <title>Comparative genomics in systemic dimorphic fungi from Ajellomycetaceae.</title>
        <authorList>
            <person name="Munoz J.F."/>
            <person name="Mcewen J.G."/>
            <person name="Clay O.K."/>
            <person name="Cuomo C.A."/>
        </authorList>
    </citation>
    <scope>NUCLEOTIDE SEQUENCE [LARGE SCALE GENOMIC DNA]</scope>
    <source>
        <strain evidence="3 4">UAMH7299</strain>
    </source>
</reference>
<dbReference type="PANTHER" id="PTHR43283">
    <property type="entry name" value="BETA-LACTAMASE-RELATED"/>
    <property type="match status" value="1"/>
</dbReference>